<reference evidence="2 3" key="1">
    <citation type="submission" date="2020-01" db="EMBL/GenBank/DDBJ databases">
        <title>Microvirga sp. nov., an arsenate reduction bacterium isolated from Tibet hotspring sediments.</title>
        <authorList>
            <person name="Yuan C.-G."/>
        </authorList>
    </citation>
    <scope>NUCLEOTIDE SEQUENCE [LARGE SCALE GENOMIC DNA]</scope>
    <source>
        <strain evidence="2 3">SYSU G3D203</strain>
    </source>
</reference>
<protein>
    <recommendedName>
        <fullName evidence="1">Thaumarchaeal output domain-containing protein</fullName>
    </recommendedName>
</protein>
<dbReference type="Proteomes" id="UP000818323">
    <property type="component" value="Unassembled WGS sequence"/>
</dbReference>
<sequence length="66" mass="7417">MGLKTSPVIHHMICAYVGPDYDFDTTDEGCRCPKCRRVLRDENSDWEVVGSSAFCTSCRTEFVIAP</sequence>
<accession>A0ABW9Z2E6</accession>
<feature type="domain" description="Thaumarchaeal output" evidence="1">
    <location>
        <begin position="4"/>
        <end position="63"/>
    </location>
</feature>
<evidence type="ECO:0000313" key="3">
    <source>
        <dbReference type="Proteomes" id="UP000818323"/>
    </source>
</evidence>
<comment type="caution">
    <text evidence="2">The sequence shown here is derived from an EMBL/GenBank/DDBJ whole genome shotgun (WGS) entry which is preliminary data.</text>
</comment>
<organism evidence="2 3">
    <name type="scientific">Microvirga arsenatis</name>
    <dbReference type="NCBI Taxonomy" id="2692265"/>
    <lineage>
        <taxon>Bacteria</taxon>
        <taxon>Pseudomonadati</taxon>
        <taxon>Pseudomonadota</taxon>
        <taxon>Alphaproteobacteria</taxon>
        <taxon>Hyphomicrobiales</taxon>
        <taxon>Methylobacteriaceae</taxon>
        <taxon>Microvirga</taxon>
    </lineage>
</organism>
<proteinExistence type="predicted"/>
<evidence type="ECO:0000313" key="2">
    <source>
        <dbReference type="EMBL" id="NBJ26862.1"/>
    </source>
</evidence>
<dbReference type="EMBL" id="JAAAXJ010000020">
    <property type="protein sequence ID" value="NBJ26862.1"/>
    <property type="molecule type" value="Genomic_DNA"/>
</dbReference>
<evidence type="ECO:0000259" key="1">
    <source>
        <dbReference type="Pfam" id="PF18551"/>
    </source>
</evidence>
<dbReference type="InterPro" id="IPR040572">
    <property type="entry name" value="TackOD1"/>
</dbReference>
<dbReference type="Pfam" id="PF18551">
    <property type="entry name" value="TackOD1"/>
    <property type="match status" value="1"/>
</dbReference>
<name>A0ABW9Z2E6_9HYPH</name>
<keyword evidence="3" id="KW-1185">Reference proteome</keyword>
<gene>
    <name evidence="2" type="ORF">GR303_21225</name>
</gene>